<proteinExistence type="predicted"/>
<dbReference type="EMBL" id="BAAASZ010000005">
    <property type="protein sequence ID" value="GAA2425463.1"/>
    <property type="molecule type" value="Genomic_DNA"/>
</dbReference>
<dbReference type="InterPro" id="IPR050214">
    <property type="entry name" value="Cys_Synth/Cystath_Beta-Synth"/>
</dbReference>
<dbReference type="CDD" id="cd01561">
    <property type="entry name" value="CBS_like"/>
    <property type="match status" value="1"/>
</dbReference>
<feature type="domain" description="Tryptophan synthase beta chain-like PALP" evidence="3">
    <location>
        <begin position="15"/>
        <end position="299"/>
    </location>
</feature>
<accession>A0ABN3J9Y2</accession>
<dbReference type="Pfam" id="PF00291">
    <property type="entry name" value="PALP"/>
    <property type="match status" value="1"/>
</dbReference>
<organism evidence="4 5">
    <name type="scientific">Streptomyces macrosporus</name>
    <dbReference type="NCBI Taxonomy" id="44032"/>
    <lineage>
        <taxon>Bacteria</taxon>
        <taxon>Bacillati</taxon>
        <taxon>Actinomycetota</taxon>
        <taxon>Actinomycetes</taxon>
        <taxon>Kitasatosporales</taxon>
        <taxon>Streptomycetaceae</taxon>
        <taxon>Streptomyces</taxon>
    </lineage>
</organism>
<evidence type="ECO:0000259" key="3">
    <source>
        <dbReference type="Pfam" id="PF00291"/>
    </source>
</evidence>
<dbReference type="Proteomes" id="UP001501638">
    <property type="component" value="Unassembled WGS sequence"/>
</dbReference>
<name>A0ABN3J9Y2_9ACTN</name>
<evidence type="ECO:0000313" key="5">
    <source>
        <dbReference type="Proteomes" id="UP001501638"/>
    </source>
</evidence>
<dbReference type="InterPro" id="IPR001926">
    <property type="entry name" value="TrpB-like_PALP"/>
</dbReference>
<comment type="caution">
    <text evidence="4">The sequence shown here is derived from an EMBL/GenBank/DDBJ whole genome shotgun (WGS) entry which is preliminary data.</text>
</comment>
<dbReference type="Gene3D" id="3.40.50.1100">
    <property type="match status" value="2"/>
</dbReference>
<evidence type="ECO:0000313" key="4">
    <source>
        <dbReference type="EMBL" id="GAA2425463.1"/>
    </source>
</evidence>
<comment type="cofactor">
    <cofactor evidence="1">
        <name>pyridoxal 5'-phosphate</name>
        <dbReference type="ChEBI" id="CHEBI:597326"/>
    </cofactor>
</comment>
<dbReference type="SUPFAM" id="SSF53686">
    <property type="entry name" value="Tryptophan synthase beta subunit-like PLP-dependent enzymes"/>
    <property type="match status" value="1"/>
</dbReference>
<sequence>MEAASAHEGTRESARIGSTPLRPLRIRFDGRSVRLWLKLEAGNPYGSIKARTAHALLASLEANGELTPGRRVVESTSGNLGLALAGLCAARGYLCTLVVESNTPRSSIDQMAAYGAEVITVPEVSGGRTIDARLAVVAEILAQDATAVWTNQYTNPANPGVHESDTAPELARAAPEEGWDTVAVAVSTGGTLAGISRYFRRHMAATRIIAVDAVGSAALGGTAAERPFKLAGFGSGRRSEFIERHHWDHVVRLRDADAADACARIRNRTGISLGGSAGAAVLASVLRAIRDPAARELVCVCPDSAEKYTQLLPGRPAGAGRADESIAEALELLDLAQPDETLPRERAHA</sequence>
<evidence type="ECO:0000256" key="1">
    <source>
        <dbReference type="ARBA" id="ARBA00001933"/>
    </source>
</evidence>
<keyword evidence="2" id="KW-0663">Pyridoxal phosphate</keyword>
<evidence type="ECO:0000256" key="2">
    <source>
        <dbReference type="ARBA" id="ARBA00022898"/>
    </source>
</evidence>
<dbReference type="InterPro" id="IPR036052">
    <property type="entry name" value="TrpB-like_PALP_sf"/>
</dbReference>
<protein>
    <recommendedName>
        <fullName evidence="3">Tryptophan synthase beta chain-like PALP domain-containing protein</fullName>
    </recommendedName>
</protein>
<reference evidence="4 5" key="1">
    <citation type="journal article" date="2019" name="Int. J. Syst. Evol. Microbiol.">
        <title>The Global Catalogue of Microorganisms (GCM) 10K type strain sequencing project: providing services to taxonomists for standard genome sequencing and annotation.</title>
        <authorList>
            <consortium name="The Broad Institute Genomics Platform"/>
            <consortium name="The Broad Institute Genome Sequencing Center for Infectious Disease"/>
            <person name="Wu L."/>
            <person name="Ma J."/>
        </authorList>
    </citation>
    <scope>NUCLEOTIDE SEQUENCE [LARGE SCALE GENOMIC DNA]</scope>
    <source>
        <strain evidence="4 5">JCM 6305</strain>
    </source>
</reference>
<gene>
    <name evidence="4" type="ORF">GCM10010405_04970</name>
</gene>
<dbReference type="PANTHER" id="PTHR10314">
    <property type="entry name" value="CYSTATHIONINE BETA-SYNTHASE"/>
    <property type="match status" value="1"/>
</dbReference>
<keyword evidence="5" id="KW-1185">Reference proteome</keyword>